<reference evidence="6" key="1">
    <citation type="journal article" date="2013" name="Science">
        <title>Comparative analysis of bat genomes provides insight into the evolution of flight and immunity.</title>
        <authorList>
            <person name="Zhang G."/>
            <person name="Cowled C."/>
            <person name="Shi Z."/>
            <person name="Huang Z."/>
            <person name="Bishop-Lilly K.A."/>
            <person name="Fang X."/>
            <person name="Wynne J.W."/>
            <person name="Xiong Z."/>
            <person name="Baker M.L."/>
            <person name="Zhao W."/>
            <person name="Tachedjian M."/>
            <person name="Zhu Y."/>
            <person name="Zhou P."/>
            <person name="Jiang X."/>
            <person name="Ng J."/>
            <person name="Yang L."/>
            <person name="Wu L."/>
            <person name="Xiao J."/>
            <person name="Feng Y."/>
            <person name="Chen Y."/>
            <person name="Sun X."/>
            <person name="Zhang Y."/>
            <person name="Marsh G.A."/>
            <person name="Crameri G."/>
            <person name="Broder C.C."/>
            <person name="Frey K.G."/>
            <person name="Wang L.F."/>
            <person name="Wang J."/>
        </authorList>
    </citation>
    <scope>NUCLEOTIDE SEQUENCE [LARGE SCALE GENOMIC DNA]</scope>
</reference>
<dbReference type="STRING" id="9402.L5KF88"/>
<protein>
    <submittedName>
        <fullName evidence="5">Isochorismatase domain-containing protein 2, mitochondrial</fullName>
    </submittedName>
</protein>
<dbReference type="Proteomes" id="UP000010552">
    <property type="component" value="Unassembled WGS sequence"/>
</dbReference>
<dbReference type="InterPro" id="IPR050993">
    <property type="entry name" value="Isochorismatase_domain"/>
</dbReference>
<dbReference type="eggNOG" id="KOG4044">
    <property type="taxonomic scope" value="Eukaryota"/>
</dbReference>
<dbReference type="InParanoid" id="L5KF88"/>
<name>L5KF88_PTEAL</name>
<comment type="subunit">
    <text evidence="2">Interacts with CDKN2A.</text>
</comment>
<gene>
    <name evidence="5" type="ORF">PAL_GLEAN10003052</name>
</gene>
<dbReference type="FunCoup" id="L5KF88">
    <property type="interactions" value="517"/>
</dbReference>
<proteinExistence type="inferred from homology"/>
<feature type="region of interest" description="Disordered" evidence="3">
    <location>
        <begin position="46"/>
        <end position="66"/>
    </location>
</feature>
<dbReference type="InterPro" id="IPR000868">
    <property type="entry name" value="Isochorismatase-like_dom"/>
</dbReference>
<comment type="similarity">
    <text evidence="1">Belongs to the isochorismatase family.</text>
</comment>
<accession>L5KF88</accession>
<dbReference type="InterPro" id="IPR036380">
    <property type="entry name" value="Isochorismatase-like_sf"/>
</dbReference>
<dbReference type="PANTHER" id="PTHR14119">
    <property type="entry name" value="HYDROLASE"/>
    <property type="match status" value="1"/>
</dbReference>
<feature type="compositionally biased region" description="Pro residues" evidence="3">
    <location>
        <begin position="48"/>
        <end position="66"/>
    </location>
</feature>
<evidence type="ECO:0000256" key="2">
    <source>
        <dbReference type="ARBA" id="ARBA00011687"/>
    </source>
</evidence>
<evidence type="ECO:0000256" key="1">
    <source>
        <dbReference type="ARBA" id="ARBA00006336"/>
    </source>
</evidence>
<dbReference type="SUPFAM" id="SSF52499">
    <property type="entry name" value="Isochorismatase-like hydrolases"/>
    <property type="match status" value="1"/>
</dbReference>
<dbReference type="FunFam" id="3.40.50.850:FF:000001">
    <property type="entry name" value="Isochorismatase domain-containing protein 1"/>
    <property type="match status" value="1"/>
</dbReference>
<dbReference type="AlphaFoldDB" id="L5KF88"/>
<dbReference type="Gene3D" id="3.40.50.850">
    <property type="entry name" value="Isochorismatase-like"/>
    <property type="match status" value="1"/>
</dbReference>
<evidence type="ECO:0000313" key="6">
    <source>
        <dbReference type="Proteomes" id="UP000010552"/>
    </source>
</evidence>
<evidence type="ECO:0000259" key="4">
    <source>
        <dbReference type="Pfam" id="PF00857"/>
    </source>
</evidence>
<dbReference type="Pfam" id="PF00857">
    <property type="entry name" value="Isochorismatase"/>
    <property type="match status" value="1"/>
</dbReference>
<dbReference type="CDD" id="cd01012">
    <property type="entry name" value="YcaC_related"/>
    <property type="match status" value="1"/>
</dbReference>
<dbReference type="PANTHER" id="PTHR14119:SF3">
    <property type="entry name" value="ISOCHORISMATASE DOMAIN-CONTAINING PROTEIN 2"/>
    <property type="match status" value="1"/>
</dbReference>
<dbReference type="EMBL" id="KB030840">
    <property type="protein sequence ID" value="ELK09168.1"/>
    <property type="molecule type" value="Genomic_DNA"/>
</dbReference>
<keyword evidence="6" id="KW-1185">Reference proteome</keyword>
<evidence type="ECO:0000313" key="5">
    <source>
        <dbReference type="EMBL" id="ELK09168.1"/>
    </source>
</evidence>
<sequence length="353" mass="38840">MRALHPRRTRPPKRRPNHRRFLYNQICRQFAKIEAATQHLALSFLSPEVPPQRPPPQRPSLPPPSPFLGVAHAVAPAEDPHAGPSLSLAVLDASTLDLFDNIALTFECPSVSHDLSQLDLRQAPHFHDPLTPHALGGGDRFLAPEEGWDMAAVRPCLGRVLPGSSILFLCDMQEKFRHIMYFPQIVSVAARMLKVAQLLEVPAMLTEQYPQGLGPTVPELGAEGLQPLPKTCFSMVPVVQQELDARPQLRSVLLCGIETQACILHTALDLLDRGLQVHVVVDACTSRSQVDRLVALARLRQSGAFLSTSEGLILQLVGDASHPQFKEIQKIIKEPVPDSGLLGLFQGQNPLFH</sequence>
<feature type="domain" description="Isochorismatase-like" evidence="4">
    <location>
        <begin position="165"/>
        <end position="310"/>
    </location>
</feature>
<evidence type="ECO:0000256" key="3">
    <source>
        <dbReference type="SAM" id="MobiDB-lite"/>
    </source>
</evidence>
<organism evidence="5 6">
    <name type="scientific">Pteropus alecto</name>
    <name type="common">Black flying fox</name>
    <dbReference type="NCBI Taxonomy" id="9402"/>
    <lineage>
        <taxon>Eukaryota</taxon>
        <taxon>Metazoa</taxon>
        <taxon>Chordata</taxon>
        <taxon>Craniata</taxon>
        <taxon>Vertebrata</taxon>
        <taxon>Euteleostomi</taxon>
        <taxon>Mammalia</taxon>
        <taxon>Eutheria</taxon>
        <taxon>Laurasiatheria</taxon>
        <taxon>Chiroptera</taxon>
        <taxon>Yinpterochiroptera</taxon>
        <taxon>Pteropodoidea</taxon>
        <taxon>Pteropodidae</taxon>
        <taxon>Pteropodinae</taxon>
        <taxon>Pteropus</taxon>
    </lineage>
</organism>